<feature type="compositionally biased region" description="Pro residues" evidence="2">
    <location>
        <begin position="10"/>
        <end position="32"/>
    </location>
</feature>
<dbReference type="InterPro" id="IPR039206">
    <property type="entry name" value="MORF/ORRM1/DAG-like"/>
</dbReference>
<dbReference type="PANTHER" id="PTHR31346:SF4">
    <property type="entry name" value="MULTIPLE ORGANELLAR RNA EDITING FACTOR 8, CHLOROPLASTIC_MITOCHONDRIAL"/>
    <property type="match status" value="1"/>
</dbReference>
<evidence type="ECO:0000256" key="1">
    <source>
        <dbReference type="ARBA" id="ARBA00022946"/>
    </source>
</evidence>
<keyword evidence="5" id="KW-1185">Reference proteome</keyword>
<organism evidence="4 5">
    <name type="scientific">Panicum miliaceum</name>
    <name type="common">Proso millet</name>
    <name type="synonym">Broomcorn millet</name>
    <dbReference type="NCBI Taxonomy" id="4540"/>
    <lineage>
        <taxon>Eukaryota</taxon>
        <taxon>Viridiplantae</taxon>
        <taxon>Streptophyta</taxon>
        <taxon>Embryophyta</taxon>
        <taxon>Tracheophyta</taxon>
        <taxon>Spermatophyta</taxon>
        <taxon>Magnoliopsida</taxon>
        <taxon>Liliopsida</taxon>
        <taxon>Poales</taxon>
        <taxon>Poaceae</taxon>
        <taxon>PACMAD clade</taxon>
        <taxon>Panicoideae</taxon>
        <taxon>Panicodae</taxon>
        <taxon>Paniceae</taxon>
        <taxon>Panicinae</taxon>
        <taxon>Panicum</taxon>
        <taxon>Panicum sect. Panicum</taxon>
    </lineage>
</organism>
<dbReference type="InterPro" id="IPR054059">
    <property type="entry name" value="MORF/ORRM1/DAG-like_MORF"/>
</dbReference>
<dbReference type="STRING" id="4540.A0A3L6RYW5"/>
<sequence length="280" mass="31499">MATSYYPSRWLPPSPSCTAPLPSPSSPSPAQPRLPFSRCDGRRPPPPIGATQIDGSPDARGASPGPPHIGVAQINGRRMQIDTLPASRHPHHRLAPDETILLDGCDFKHCLVIMEPPLGDDGNSDIRRDEIIDSYIKTLTQVVGSEKEARQKIYRVSTHHYLVFGALVSEELSYKLKGIFDLMKQYVGNFIIKYHRMFFLGSYDFSSFAELPKSDDLHQGPQPYQKVGVSFFLKSETEEMNFSEKFDVELNKPYLVFKLDNAENVIAVVQWSYVSKLEQT</sequence>
<evidence type="ECO:0000313" key="5">
    <source>
        <dbReference type="Proteomes" id="UP000275267"/>
    </source>
</evidence>
<evidence type="ECO:0000256" key="2">
    <source>
        <dbReference type="SAM" id="MobiDB-lite"/>
    </source>
</evidence>
<feature type="domain" description="MORF/ORRM1/DAG-like MORF" evidence="3">
    <location>
        <begin position="108"/>
        <end position="179"/>
    </location>
</feature>
<name>A0A3L6RYW5_PANMI</name>
<dbReference type="GO" id="GO:0016554">
    <property type="term" value="P:cytidine to uridine editing"/>
    <property type="evidence" value="ECO:0007669"/>
    <property type="project" value="InterPro"/>
</dbReference>
<dbReference type="Pfam" id="PF21864">
    <property type="entry name" value="MORF_dom"/>
    <property type="match status" value="1"/>
</dbReference>
<dbReference type="EMBL" id="PQIB02000006">
    <property type="protein sequence ID" value="RLN11629.1"/>
    <property type="molecule type" value="Genomic_DNA"/>
</dbReference>
<dbReference type="PANTHER" id="PTHR31346">
    <property type="entry name" value="MULTIPLE ORGANELLAR RNA EDITING FACTOR 2, CHLOROPLASTIC-RELATED-RELATED"/>
    <property type="match status" value="1"/>
</dbReference>
<dbReference type="AlphaFoldDB" id="A0A3L6RYW5"/>
<evidence type="ECO:0000313" key="4">
    <source>
        <dbReference type="EMBL" id="RLN11629.1"/>
    </source>
</evidence>
<comment type="caution">
    <text evidence="4">The sequence shown here is derived from an EMBL/GenBank/DDBJ whole genome shotgun (WGS) entry which is preliminary data.</text>
</comment>
<protein>
    <recommendedName>
        <fullName evidence="3">MORF/ORRM1/DAG-like MORF domain-containing protein</fullName>
    </recommendedName>
</protein>
<reference evidence="5" key="1">
    <citation type="journal article" date="2019" name="Nat. Commun.">
        <title>The genome of broomcorn millet.</title>
        <authorList>
            <person name="Zou C."/>
            <person name="Miki D."/>
            <person name="Li D."/>
            <person name="Tang Q."/>
            <person name="Xiao L."/>
            <person name="Rajput S."/>
            <person name="Deng P."/>
            <person name="Jia W."/>
            <person name="Huang R."/>
            <person name="Zhang M."/>
            <person name="Sun Y."/>
            <person name="Hu J."/>
            <person name="Fu X."/>
            <person name="Schnable P.S."/>
            <person name="Li F."/>
            <person name="Zhang H."/>
            <person name="Feng B."/>
            <person name="Zhu X."/>
            <person name="Liu R."/>
            <person name="Schnable J.C."/>
            <person name="Zhu J.-K."/>
            <person name="Zhang H."/>
        </authorList>
    </citation>
    <scope>NUCLEOTIDE SEQUENCE [LARGE SCALE GENOMIC DNA]</scope>
</reference>
<dbReference type="GO" id="GO:0080156">
    <property type="term" value="P:mitochondrial mRNA modification"/>
    <property type="evidence" value="ECO:0007669"/>
    <property type="project" value="TreeGrafter"/>
</dbReference>
<dbReference type="Proteomes" id="UP000275267">
    <property type="component" value="Unassembled WGS sequence"/>
</dbReference>
<gene>
    <name evidence="4" type="ORF">C2845_PM09G10950</name>
</gene>
<dbReference type="GO" id="GO:0005739">
    <property type="term" value="C:mitochondrion"/>
    <property type="evidence" value="ECO:0007669"/>
    <property type="project" value="TreeGrafter"/>
</dbReference>
<feature type="region of interest" description="Disordered" evidence="2">
    <location>
        <begin position="1"/>
        <end position="71"/>
    </location>
</feature>
<accession>A0A3L6RYW5</accession>
<dbReference type="OrthoDB" id="10530811at2759"/>
<keyword evidence="1" id="KW-0809">Transit peptide</keyword>
<evidence type="ECO:0000259" key="3">
    <source>
        <dbReference type="Pfam" id="PF21864"/>
    </source>
</evidence>
<proteinExistence type="predicted"/>